<gene>
    <name evidence="1" type="ORF">DPMN_187618</name>
</gene>
<dbReference type="EMBL" id="JAIWYP010000010">
    <property type="protein sequence ID" value="KAH3752990.1"/>
    <property type="molecule type" value="Genomic_DNA"/>
</dbReference>
<comment type="caution">
    <text evidence="1">The sequence shown here is derived from an EMBL/GenBank/DDBJ whole genome shotgun (WGS) entry which is preliminary data.</text>
</comment>
<dbReference type="SUPFAM" id="SSF117281">
    <property type="entry name" value="Kelch motif"/>
    <property type="match status" value="2"/>
</dbReference>
<dbReference type="Proteomes" id="UP000828390">
    <property type="component" value="Unassembled WGS sequence"/>
</dbReference>
<proteinExistence type="predicted"/>
<reference evidence="1" key="1">
    <citation type="journal article" date="2019" name="bioRxiv">
        <title>The Genome of the Zebra Mussel, Dreissena polymorpha: A Resource for Invasive Species Research.</title>
        <authorList>
            <person name="McCartney M.A."/>
            <person name="Auch B."/>
            <person name="Kono T."/>
            <person name="Mallez S."/>
            <person name="Zhang Y."/>
            <person name="Obille A."/>
            <person name="Becker A."/>
            <person name="Abrahante J.E."/>
            <person name="Garbe J."/>
            <person name="Badalamenti J.P."/>
            <person name="Herman A."/>
            <person name="Mangelson H."/>
            <person name="Liachko I."/>
            <person name="Sullivan S."/>
            <person name="Sone E.D."/>
            <person name="Koren S."/>
            <person name="Silverstein K.A.T."/>
            <person name="Beckman K.B."/>
            <person name="Gohl D.M."/>
        </authorList>
    </citation>
    <scope>NUCLEOTIDE SEQUENCE</scope>
    <source>
        <strain evidence="1">Duluth1</strain>
        <tissue evidence="1">Whole animal</tissue>
    </source>
</reference>
<reference evidence="1" key="2">
    <citation type="submission" date="2020-11" db="EMBL/GenBank/DDBJ databases">
        <authorList>
            <person name="McCartney M.A."/>
            <person name="Auch B."/>
            <person name="Kono T."/>
            <person name="Mallez S."/>
            <person name="Becker A."/>
            <person name="Gohl D.M."/>
            <person name="Silverstein K.A.T."/>
            <person name="Koren S."/>
            <person name="Bechman K.B."/>
            <person name="Herman A."/>
            <person name="Abrahante J.E."/>
            <person name="Garbe J."/>
        </authorList>
    </citation>
    <scope>NUCLEOTIDE SEQUENCE</scope>
    <source>
        <strain evidence="1">Duluth1</strain>
        <tissue evidence="1">Whole animal</tissue>
    </source>
</reference>
<dbReference type="Pfam" id="PF24681">
    <property type="entry name" value="Kelch_KLHDC2_KLHL20_DRC7"/>
    <property type="match status" value="1"/>
</dbReference>
<evidence type="ECO:0000313" key="1">
    <source>
        <dbReference type="EMBL" id="KAH3752990.1"/>
    </source>
</evidence>
<keyword evidence="2" id="KW-1185">Reference proteome</keyword>
<dbReference type="PANTHER" id="PTHR47196">
    <property type="entry name" value="KELCH DOMAIN-CONTAINING PROTEIN 9"/>
    <property type="match status" value="1"/>
</dbReference>
<dbReference type="OrthoDB" id="10251809at2759"/>
<evidence type="ECO:0000313" key="2">
    <source>
        <dbReference type="Proteomes" id="UP000828390"/>
    </source>
</evidence>
<dbReference type="GO" id="GO:0030332">
    <property type="term" value="F:cyclin binding"/>
    <property type="evidence" value="ECO:0007669"/>
    <property type="project" value="TreeGrafter"/>
</dbReference>
<organism evidence="1 2">
    <name type="scientific">Dreissena polymorpha</name>
    <name type="common">Zebra mussel</name>
    <name type="synonym">Mytilus polymorpha</name>
    <dbReference type="NCBI Taxonomy" id="45954"/>
    <lineage>
        <taxon>Eukaryota</taxon>
        <taxon>Metazoa</taxon>
        <taxon>Spiralia</taxon>
        <taxon>Lophotrochozoa</taxon>
        <taxon>Mollusca</taxon>
        <taxon>Bivalvia</taxon>
        <taxon>Autobranchia</taxon>
        <taxon>Heteroconchia</taxon>
        <taxon>Euheterodonta</taxon>
        <taxon>Imparidentia</taxon>
        <taxon>Neoheterodontei</taxon>
        <taxon>Myida</taxon>
        <taxon>Dreissenoidea</taxon>
        <taxon>Dreissenidae</taxon>
        <taxon>Dreissena</taxon>
    </lineage>
</organism>
<protein>
    <submittedName>
        <fullName evidence="1">Uncharacterized protein</fullName>
    </submittedName>
</protein>
<dbReference type="InterPro" id="IPR015915">
    <property type="entry name" value="Kelch-typ_b-propeller"/>
</dbReference>
<accession>A0A9D4DRF8</accession>
<dbReference type="InterPro" id="IPR042941">
    <property type="entry name" value="KLDC9"/>
</dbReference>
<dbReference type="PANTHER" id="PTHR47196:SF1">
    <property type="entry name" value="KELCH DOMAIN-CONTAINING PROTEIN 9"/>
    <property type="match status" value="1"/>
</dbReference>
<dbReference type="AlphaFoldDB" id="A0A9D4DRF8"/>
<dbReference type="Gene3D" id="2.120.10.80">
    <property type="entry name" value="Kelch-type beta propeller"/>
    <property type="match status" value="2"/>
</dbReference>
<name>A0A9D4DRF8_DREPO</name>
<sequence>MANKHGDGLLPIDWEVLLPAGPALANHAGCIVGNTFYVHGGVTRHRGIVPSNKLYDLHLDTLIWNEVRVEGSPHLSHHACVAIDDRYMVLIGGWDGQSRLSSVHVFDTKGRVWCNPVDIGFPEEAGLSSHAALLLDTGNILVVGREGCKRTVEKHGNAYLLRPDFEKMVFEYTKISADSISRSGHTLNTLDNIAFILGGRADDFIEFHKGFNSKEPLGALNSNFIDILRKNVLLPLTSHPNGRKHHISIVGKDCIIMHGGEVFKGKSRTPVSDMLLMIAKPEPSFYKIGNSAVARAAHVCVNIGDRVIFHGGVGWNNVIYGDCYELKLRI</sequence>